<evidence type="ECO:0000313" key="7">
    <source>
        <dbReference type="EMBL" id="KAJ3180263.1"/>
    </source>
</evidence>
<feature type="compositionally biased region" description="Low complexity" evidence="3">
    <location>
        <begin position="691"/>
        <end position="706"/>
    </location>
</feature>
<protein>
    <submittedName>
        <fullName evidence="7">SWI SNF, matrix associated, actin dependent regulator of chromatin, sub c, member 2</fullName>
    </submittedName>
</protein>
<dbReference type="PANTHER" id="PTHR48209:SF2">
    <property type="entry name" value="FI24008P1"/>
    <property type="match status" value="1"/>
</dbReference>
<feature type="coiled-coil region" evidence="2">
    <location>
        <begin position="1008"/>
        <end position="1040"/>
    </location>
</feature>
<dbReference type="PROSITE" id="PS51293">
    <property type="entry name" value="SANT"/>
    <property type="match status" value="1"/>
</dbReference>
<dbReference type="Pfam" id="PF04433">
    <property type="entry name" value="SWIRM"/>
    <property type="match status" value="1"/>
</dbReference>
<name>A0AAD5XNY6_9FUNG</name>
<evidence type="ECO:0000259" key="5">
    <source>
        <dbReference type="PROSITE" id="PS51293"/>
    </source>
</evidence>
<dbReference type="EMBL" id="JADGJQ010000017">
    <property type="protein sequence ID" value="KAJ3180263.1"/>
    <property type="molecule type" value="Genomic_DNA"/>
</dbReference>
<feature type="compositionally biased region" description="Pro residues" evidence="3">
    <location>
        <begin position="478"/>
        <end position="491"/>
    </location>
</feature>
<accession>A0AAD5XNY6</accession>
<dbReference type="PROSITE" id="PS52032">
    <property type="entry name" value="MARR_BRCT_CHROMO"/>
    <property type="match status" value="1"/>
</dbReference>
<dbReference type="SUPFAM" id="SSF46689">
    <property type="entry name" value="Homeodomain-like"/>
    <property type="match status" value="1"/>
</dbReference>
<evidence type="ECO:0000313" key="8">
    <source>
        <dbReference type="Proteomes" id="UP001212152"/>
    </source>
</evidence>
<dbReference type="InterPro" id="IPR049898">
    <property type="entry name" value="MARR_BRCT_CHROMO"/>
</dbReference>
<gene>
    <name evidence="7" type="primary">SMARCC2</name>
    <name evidence="7" type="ORF">HDU87_002142</name>
</gene>
<dbReference type="GO" id="GO:0010468">
    <property type="term" value="P:regulation of gene expression"/>
    <property type="evidence" value="ECO:0007669"/>
    <property type="project" value="UniProtKB-ARBA"/>
</dbReference>
<dbReference type="PANTHER" id="PTHR48209">
    <property type="entry name" value="AGL056WP"/>
    <property type="match status" value="1"/>
</dbReference>
<evidence type="ECO:0000256" key="1">
    <source>
        <dbReference type="ARBA" id="ARBA00023242"/>
    </source>
</evidence>
<feature type="region of interest" description="Disordered" evidence="3">
    <location>
        <begin position="625"/>
        <end position="706"/>
    </location>
</feature>
<dbReference type="InterPro" id="IPR009057">
    <property type="entry name" value="Homeodomain-like_sf"/>
</dbReference>
<dbReference type="InterPro" id="IPR007526">
    <property type="entry name" value="SWIRM"/>
</dbReference>
<reference evidence="7" key="1">
    <citation type="submission" date="2020-05" db="EMBL/GenBank/DDBJ databases">
        <title>Phylogenomic resolution of chytrid fungi.</title>
        <authorList>
            <person name="Stajich J.E."/>
            <person name="Amses K."/>
            <person name="Simmons R."/>
            <person name="Seto K."/>
            <person name="Myers J."/>
            <person name="Bonds A."/>
            <person name="Quandt C.A."/>
            <person name="Barry K."/>
            <person name="Liu P."/>
            <person name="Grigoriev I."/>
            <person name="Longcore J.E."/>
            <person name="James T.Y."/>
        </authorList>
    </citation>
    <scope>NUCLEOTIDE SEQUENCE</scope>
    <source>
        <strain evidence="7">JEL0379</strain>
    </source>
</reference>
<keyword evidence="1" id="KW-0539">Nucleus</keyword>
<keyword evidence="2" id="KW-0175">Coiled coil</keyword>
<keyword evidence="8" id="KW-1185">Reference proteome</keyword>
<sequence>MSQQQYKHYARAATHAKFTAILATLPAALTPTGGVPPTTKDLARLVEKLQRLQQLYFEDHAEFRSNGGAHQPHPLPFPRIPTKLFKNYSPGGPLQRIIHAAFTYRIKKGFRKWDVDNPAKKALFEDMLRYIAEDLSSCGMIADPVLAFASDVALEVRAELAPLATLMRAKVVPKITPLVTHVLHHAGNHVDNGEEEQEGEWYRTLEKQDGHVLLHYWYKPDSADVWVPEASGDYLDPEPAPVHKGPWFISTRWLKDSYKFLEWANEEDYERGGGEAGNGDVKPVGRESAAATPRTSSAPATVNGEESDDVPSDNDEEGEEEEEQDDEDDEDDDEDDEEEEEGDDTKSRKSQDDDRPRNNSVNAGGGGREQASEQGGLKPYPRVRVVDLDEKGTRIRRYEYEPFKNAVLHNMSWTIGATMPTGVASYAGDRRANSDQAWEFLQVQTSQPAIAMNPQGSTLPADGVQPDASKGLQAPASSPAPPPRPPPPPSGQPYTETPAELATHRIVNLAHAPWFAFDSVHPCEKLHFPEFFDQATTTGPQSASSSGLYPPRSAGAYLHIRNSLIVAFRRNMTQYLGIEEACRRLGERVEDVAKVLRFLTHWGLINLQISESAPTGASLLQAGRLRSNKNSSDPSGKSLAGPHTSRSRTVAEHRHYVYASPLSKSPPPPPDSHQAAPTTSTQSALHPPPLASASPSSSSTTSAISSSLSSPQLRHAAVLSCETCLQQLRPQAPHYVLFSPPNVLLCHDCFTMGRYPFTLSSRDFIRVEPVIPHPTTAHPHEFARFQIVDVKNASAHKAAHDDNDDDAPPRDWSERETLQLLDAVARLAGKEAPKQESPQHQSHSIKPDPDIASTADAAAAAANLPVDWDQVAKHVPQRTREECLARFFTLQILRDLPSPSGDNRDGNRGSGSLRSSSNDRFTSLSPLETSANPVMHLIAAIEAAINPGIAAECAKHALVHLAKMNSNGYFDVPLGETEEHYSQRRKQEMELVDIVVREAAAPAAQRLARAEDQELEILARALADAQLRKMELKMAALKEVK</sequence>
<feature type="compositionally biased region" description="Basic and acidic residues" evidence="3">
    <location>
        <begin position="344"/>
        <end position="357"/>
    </location>
</feature>
<proteinExistence type="predicted"/>
<dbReference type="SUPFAM" id="SSF52113">
    <property type="entry name" value="BRCT domain"/>
    <property type="match status" value="1"/>
</dbReference>
<feature type="compositionally biased region" description="Low complexity" evidence="3">
    <location>
        <begin position="288"/>
        <end position="301"/>
    </location>
</feature>
<dbReference type="Gene3D" id="1.10.10.10">
    <property type="entry name" value="Winged helix-like DNA-binding domain superfamily/Winged helix DNA-binding domain"/>
    <property type="match status" value="1"/>
</dbReference>
<feature type="compositionally biased region" description="Acidic residues" evidence="3">
    <location>
        <begin position="305"/>
        <end position="343"/>
    </location>
</feature>
<dbReference type="CDD" id="cd00167">
    <property type="entry name" value="SANT"/>
    <property type="match status" value="1"/>
</dbReference>
<dbReference type="InterPro" id="IPR036420">
    <property type="entry name" value="BRCT_dom_sf"/>
</dbReference>
<evidence type="ECO:0000256" key="3">
    <source>
        <dbReference type="SAM" id="MobiDB-lite"/>
    </source>
</evidence>
<dbReference type="InterPro" id="IPR001005">
    <property type="entry name" value="SANT/Myb"/>
</dbReference>
<dbReference type="InterPro" id="IPR032450">
    <property type="entry name" value="SMARCC_N"/>
</dbReference>
<dbReference type="SMART" id="SM00717">
    <property type="entry name" value="SANT"/>
    <property type="match status" value="1"/>
</dbReference>
<evidence type="ECO:0000259" key="4">
    <source>
        <dbReference type="PROSITE" id="PS50934"/>
    </source>
</evidence>
<feature type="domain" description="SWIRM" evidence="4">
    <location>
        <begin position="506"/>
        <end position="616"/>
    </location>
</feature>
<dbReference type="Proteomes" id="UP001212152">
    <property type="component" value="Unassembled WGS sequence"/>
</dbReference>
<dbReference type="Pfam" id="PF16496">
    <property type="entry name" value="SWIRM-assoc_2"/>
    <property type="match status" value="1"/>
</dbReference>
<feature type="region of interest" description="Disordered" evidence="3">
    <location>
        <begin position="895"/>
        <end position="925"/>
    </location>
</feature>
<dbReference type="PROSITE" id="PS50934">
    <property type="entry name" value="SWIRM"/>
    <property type="match status" value="1"/>
</dbReference>
<dbReference type="InterPro" id="IPR017884">
    <property type="entry name" value="SANT_dom"/>
</dbReference>
<comment type="caution">
    <text evidence="7">The sequence shown here is derived from an EMBL/GenBank/DDBJ whole genome shotgun (WGS) entry which is preliminary data.</text>
</comment>
<dbReference type="AlphaFoldDB" id="A0AAD5XNY6"/>
<evidence type="ECO:0000256" key="2">
    <source>
        <dbReference type="SAM" id="Coils"/>
    </source>
</evidence>
<feature type="domain" description="Chromo" evidence="6">
    <location>
        <begin position="1"/>
        <end position="291"/>
    </location>
</feature>
<feature type="compositionally biased region" description="Low complexity" evidence="3">
    <location>
        <begin position="910"/>
        <end position="920"/>
    </location>
</feature>
<organism evidence="7 8">
    <name type="scientific">Geranomyces variabilis</name>
    <dbReference type="NCBI Taxonomy" id="109894"/>
    <lineage>
        <taxon>Eukaryota</taxon>
        <taxon>Fungi</taxon>
        <taxon>Fungi incertae sedis</taxon>
        <taxon>Chytridiomycota</taxon>
        <taxon>Chytridiomycota incertae sedis</taxon>
        <taxon>Chytridiomycetes</taxon>
        <taxon>Spizellomycetales</taxon>
        <taxon>Powellomycetaceae</taxon>
        <taxon>Geranomyces</taxon>
    </lineage>
</organism>
<dbReference type="InterPro" id="IPR036388">
    <property type="entry name" value="WH-like_DNA-bd_sf"/>
</dbReference>
<feature type="region of interest" description="Disordered" evidence="3">
    <location>
        <begin position="451"/>
        <end position="496"/>
    </location>
</feature>
<feature type="region of interest" description="Disordered" evidence="3">
    <location>
        <begin position="269"/>
        <end position="384"/>
    </location>
</feature>
<evidence type="ECO:0000259" key="6">
    <source>
        <dbReference type="PROSITE" id="PS52032"/>
    </source>
</evidence>
<feature type="domain" description="SANT" evidence="5">
    <location>
        <begin position="867"/>
        <end position="895"/>
    </location>
</feature>
<feature type="region of interest" description="Disordered" evidence="3">
    <location>
        <begin position="830"/>
        <end position="850"/>
    </location>
</feature>
<dbReference type="Gene3D" id="1.10.10.60">
    <property type="entry name" value="Homeodomain-like"/>
    <property type="match status" value="1"/>
</dbReference>